<keyword evidence="3" id="KW-1185">Reference proteome</keyword>
<evidence type="ECO:0000313" key="3">
    <source>
        <dbReference type="Proteomes" id="UP000295083"/>
    </source>
</evidence>
<accession>A0A4R8Q5Q4</accession>
<keyword evidence="1" id="KW-0732">Signal</keyword>
<name>A0A4R8Q5Q4_9PEZI</name>
<feature type="chain" id="PRO_5020812637" evidence="1">
    <location>
        <begin position="23"/>
        <end position="177"/>
    </location>
</feature>
<gene>
    <name evidence="2" type="ORF">C8035_v012287</name>
</gene>
<feature type="signal peptide" evidence="1">
    <location>
        <begin position="1"/>
        <end position="22"/>
    </location>
</feature>
<protein>
    <submittedName>
        <fullName evidence="2">Uncharacterized protein</fullName>
    </submittedName>
</protein>
<sequence>MISHSQLVLLLITTLSISFSTSTPVASSNSNDTAAIFTLGPLPADELDARVAALEADGTLARLTRRGNPDNKDCHSVTLYDKPDFRGMAFYGCYAADEWHLLDSHWNKAMKSVRMRQTASCWWFGVLGSCKTPMNMVPRQYFTWPGSDVHPMIAGSSGCFFCPSAEADWWEPVTTPP</sequence>
<comment type="caution">
    <text evidence="2">The sequence shown here is derived from an EMBL/GenBank/DDBJ whole genome shotgun (WGS) entry which is preliminary data.</text>
</comment>
<reference evidence="2 3" key="1">
    <citation type="submission" date="2018-11" db="EMBL/GenBank/DDBJ databases">
        <title>Genome sequence and assembly of Colletotrichum spinosum.</title>
        <authorList>
            <person name="Gan P."/>
            <person name="Shirasu K."/>
        </authorList>
    </citation>
    <scope>NUCLEOTIDE SEQUENCE [LARGE SCALE GENOMIC DNA]</scope>
    <source>
        <strain evidence="2 3">CBS 515.97</strain>
    </source>
</reference>
<evidence type="ECO:0000256" key="1">
    <source>
        <dbReference type="SAM" id="SignalP"/>
    </source>
</evidence>
<dbReference type="EMBL" id="QAPG01000079">
    <property type="protein sequence ID" value="TDZ32460.1"/>
    <property type="molecule type" value="Genomic_DNA"/>
</dbReference>
<proteinExistence type="predicted"/>
<evidence type="ECO:0000313" key="2">
    <source>
        <dbReference type="EMBL" id="TDZ32460.1"/>
    </source>
</evidence>
<organism evidence="2 3">
    <name type="scientific">Colletotrichum spinosum</name>
    <dbReference type="NCBI Taxonomy" id="1347390"/>
    <lineage>
        <taxon>Eukaryota</taxon>
        <taxon>Fungi</taxon>
        <taxon>Dikarya</taxon>
        <taxon>Ascomycota</taxon>
        <taxon>Pezizomycotina</taxon>
        <taxon>Sordariomycetes</taxon>
        <taxon>Hypocreomycetidae</taxon>
        <taxon>Glomerellales</taxon>
        <taxon>Glomerellaceae</taxon>
        <taxon>Colletotrichum</taxon>
        <taxon>Colletotrichum orbiculare species complex</taxon>
    </lineage>
</organism>
<dbReference type="AlphaFoldDB" id="A0A4R8Q5Q4"/>
<dbReference type="Proteomes" id="UP000295083">
    <property type="component" value="Unassembled WGS sequence"/>
</dbReference>